<dbReference type="FunFam" id="1.10.10.10:FF:000018">
    <property type="entry name" value="DNA-binding response regulator ResD"/>
    <property type="match status" value="1"/>
</dbReference>
<keyword evidence="2" id="KW-0902">Two-component regulatory system</keyword>
<dbReference type="GO" id="GO:0005829">
    <property type="term" value="C:cytosol"/>
    <property type="evidence" value="ECO:0007669"/>
    <property type="project" value="TreeGrafter"/>
</dbReference>
<keyword evidence="3" id="KW-0805">Transcription regulation</keyword>
<dbReference type="GO" id="GO:0032993">
    <property type="term" value="C:protein-DNA complex"/>
    <property type="evidence" value="ECO:0007669"/>
    <property type="project" value="TreeGrafter"/>
</dbReference>
<dbReference type="PANTHER" id="PTHR48111:SF1">
    <property type="entry name" value="TWO-COMPONENT RESPONSE REGULATOR ORR33"/>
    <property type="match status" value="1"/>
</dbReference>
<feature type="modified residue" description="4-aspartylphosphate" evidence="6">
    <location>
        <position position="83"/>
    </location>
</feature>
<name>A0A2R5FSP4_NOSCO</name>
<dbReference type="Gene3D" id="1.10.10.10">
    <property type="entry name" value="Winged helix-like DNA-binding domain superfamily/Winged helix DNA-binding domain"/>
    <property type="match status" value="1"/>
</dbReference>
<dbReference type="CDD" id="cd17574">
    <property type="entry name" value="REC_OmpR"/>
    <property type="match status" value="1"/>
</dbReference>
<dbReference type="PROSITE" id="PS51755">
    <property type="entry name" value="OMPR_PHOB"/>
    <property type="match status" value="1"/>
</dbReference>
<dbReference type="InterPro" id="IPR036388">
    <property type="entry name" value="WH-like_DNA-bd_sf"/>
</dbReference>
<comment type="caution">
    <text evidence="10">The sequence shown here is derived from an EMBL/GenBank/DDBJ whole genome shotgun (WGS) entry which is preliminary data.</text>
</comment>
<keyword evidence="1 6" id="KW-0597">Phosphoprotein</keyword>
<dbReference type="InterPro" id="IPR001789">
    <property type="entry name" value="Sig_transdc_resp-reg_receiver"/>
</dbReference>
<dbReference type="Proteomes" id="UP000245124">
    <property type="component" value="Unassembled WGS sequence"/>
</dbReference>
<keyword evidence="5" id="KW-0804">Transcription</keyword>
<dbReference type="InterPro" id="IPR011006">
    <property type="entry name" value="CheY-like_superfamily"/>
</dbReference>
<evidence type="ECO:0000313" key="11">
    <source>
        <dbReference type="Proteomes" id="UP000245124"/>
    </source>
</evidence>
<evidence type="ECO:0000256" key="6">
    <source>
        <dbReference type="PROSITE-ProRule" id="PRU00169"/>
    </source>
</evidence>
<sequence>MNTLLTETRKAKLAQRIAQSTIGSIMVMAPTTTPKILIVDDDFGVRNLVYRFLSRKYQIESAADGKTALSLFEQFNPALVILDWNLPDLNGYSLCQEMQSRTNVLVLILTSRTDEADKIKILSAGADDFMTKPFSLAEVEVRVEALLRRIRYINPSPTQRIIFKQLAINPEGREVTLNDKPLALTALEFNILHFLASHPNQAWSRPQLIQKIWGCDYVGDGRVVDVHIGQLRKKMEVDASIPEFIKTVRGYGYKFEVPDENTHS</sequence>
<dbReference type="GO" id="GO:0006355">
    <property type="term" value="P:regulation of DNA-templated transcription"/>
    <property type="evidence" value="ECO:0007669"/>
    <property type="project" value="InterPro"/>
</dbReference>
<proteinExistence type="predicted"/>
<reference evidence="10 11" key="1">
    <citation type="submission" date="2017-06" db="EMBL/GenBank/DDBJ databases">
        <title>Genome sequencing of cyanobaciteial culture collection at National Institute for Environmental Studies (NIES).</title>
        <authorList>
            <person name="Hirose Y."/>
            <person name="Shimura Y."/>
            <person name="Fujisawa T."/>
            <person name="Nakamura Y."/>
            <person name="Kawachi M."/>
        </authorList>
    </citation>
    <scope>NUCLEOTIDE SEQUENCE [LARGE SCALE GENOMIC DNA]</scope>
    <source>
        <strain evidence="10 11">NIES-4072</strain>
    </source>
</reference>
<dbReference type="SMART" id="SM00862">
    <property type="entry name" value="Trans_reg_C"/>
    <property type="match status" value="1"/>
</dbReference>
<protein>
    <submittedName>
        <fullName evidence="10">Two component transcriptional regulator</fullName>
    </submittedName>
</protein>
<dbReference type="Gene3D" id="3.40.50.2300">
    <property type="match status" value="1"/>
</dbReference>
<feature type="DNA-binding region" description="OmpR/PhoB-type" evidence="7">
    <location>
        <begin position="158"/>
        <end position="257"/>
    </location>
</feature>
<dbReference type="GO" id="GO:0000156">
    <property type="term" value="F:phosphorelay response regulator activity"/>
    <property type="evidence" value="ECO:0007669"/>
    <property type="project" value="TreeGrafter"/>
</dbReference>
<dbReference type="EMBL" id="BDUD01000001">
    <property type="protein sequence ID" value="GBG19213.1"/>
    <property type="molecule type" value="Genomic_DNA"/>
</dbReference>
<evidence type="ECO:0000259" key="9">
    <source>
        <dbReference type="PROSITE" id="PS51755"/>
    </source>
</evidence>
<evidence type="ECO:0000256" key="4">
    <source>
        <dbReference type="ARBA" id="ARBA00023125"/>
    </source>
</evidence>
<organism evidence="10 11">
    <name type="scientific">Nostoc commune NIES-4072</name>
    <dbReference type="NCBI Taxonomy" id="2005467"/>
    <lineage>
        <taxon>Bacteria</taxon>
        <taxon>Bacillati</taxon>
        <taxon>Cyanobacteriota</taxon>
        <taxon>Cyanophyceae</taxon>
        <taxon>Nostocales</taxon>
        <taxon>Nostocaceae</taxon>
        <taxon>Nostoc</taxon>
    </lineage>
</organism>
<evidence type="ECO:0000313" key="10">
    <source>
        <dbReference type="EMBL" id="GBG19213.1"/>
    </source>
</evidence>
<dbReference type="SUPFAM" id="SSF52172">
    <property type="entry name" value="CheY-like"/>
    <property type="match status" value="1"/>
</dbReference>
<dbReference type="Gene3D" id="6.10.250.690">
    <property type="match status" value="1"/>
</dbReference>
<dbReference type="InterPro" id="IPR039420">
    <property type="entry name" value="WalR-like"/>
</dbReference>
<dbReference type="AlphaFoldDB" id="A0A2R5FSP4"/>
<dbReference type="PROSITE" id="PS50110">
    <property type="entry name" value="RESPONSE_REGULATORY"/>
    <property type="match status" value="1"/>
</dbReference>
<evidence type="ECO:0000256" key="1">
    <source>
        <dbReference type="ARBA" id="ARBA00022553"/>
    </source>
</evidence>
<evidence type="ECO:0000259" key="8">
    <source>
        <dbReference type="PROSITE" id="PS50110"/>
    </source>
</evidence>
<keyword evidence="11" id="KW-1185">Reference proteome</keyword>
<dbReference type="InterPro" id="IPR001867">
    <property type="entry name" value="OmpR/PhoB-type_DNA-bd"/>
</dbReference>
<keyword evidence="4 7" id="KW-0238">DNA-binding</keyword>
<dbReference type="Pfam" id="PF00486">
    <property type="entry name" value="Trans_reg_C"/>
    <property type="match status" value="1"/>
</dbReference>
<gene>
    <name evidence="10" type="ORF">NIES4072_28800</name>
</gene>
<evidence type="ECO:0000256" key="7">
    <source>
        <dbReference type="PROSITE-ProRule" id="PRU01091"/>
    </source>
</evidence>
<dbReference type="GO" id="GO:0000976">
    <property type="term" value="F:transcription cis-regulatory region binding"/>
    <property type="evidence" value="ECO:0007669"/>
    <property type="project" value="TreeGrafter"/>
</dbReference>
<evidence type="ECO:0000256" key="2">
    <source>
        <dbReference type="ARBA" id="ARBA00023012"/>
    </source>
</evidence>
<dbReference type="Pfam" id="PF00072">
    <property type="entry name" value="Response_reg"/>
    <property type="match status" value="1"/>
</dbReference>
<evidence type="ECO:0000256" key="5">
    <source>
        <dbReference type="ARBA" id="ARBA00023163"/>
    </source>
</evidence>
<accession>A0A2R5FSP4</accession>
<feature type="domain" description="OmpR/PhoB-type" evidence="9">
    <location>
        <begin position="158"/>
        <end position="257"/>
    </location>
</feature>
<evidence type="ECO:0000256" key="3">
    <source>
        <dbReference type="ARBA" id="ARBA00023015"/>
    </source>
</evidence>
<feature type="domain" description="Response regulatory" evidence="8">
    <location>
        <begin position="35"/>
        <end position="147"/>
    </location>
</feature>
<dbReference type="SMART" id="SM00448">
    <property type="entry name" value="REC"/>
    <property type="match status" value="1"/>
</dbReference>
<dbReference type="PANTHER" id="PTHR48111">
    <property type="entry name" value="REGULATOR OF RPOS"/>
    <property type="match status" value="1"/>
</dbReference>
<dbReference type="CDD" id="cd00383">
    <property type="entry name" value="trans_reg_C"/>
    <property type="match status" value="1"/>
</dbReference>